<sequence length="129" mass="14202">MKLSNRQSIPDTRAFMEENLPGAKLEAVHCSNMFYRIPSSLCSVAQAFDIICKLREKVDIDDYSLSQTTLDEVFVSFAQRSLNAVEEAVANGGTSSTSLEKLRDVNEKPSDSTSPLPRNVTPSNSLLLC</sequence>
<keyword evidence="4" id="KW-1185">Reference proteome</keyword>
<dbReference type="Proteomes" id="UP000050794">
    <property type="component" value="Unassembled WGS sequence"/>
</dbReference>
<feature type="domain" description="ABCA1-4-like C-terminal R2 regulatory" evidence="2">
    <location>
        <begin position="7"/>
        <end position="67"/>
    </location>
</feature>
<reference evidence="3 4" key="2">
    <citation type="submission" date="2018-11" db="EMBL/GenBank/DDBJ databases">
        <authorList>
            <consortium name="Pathogen Informatics"/>
        </authorList>
    </citation>
    <scope>NUCLEOTIDE SEQUENCE [LARGE SCALE GENOMIC DNA]</scope>
</reference>
<name>A0A183VH21_TOXCA</name>
<dbReference type="EMBL" id="UYWY01028082">
    <property type="protein sequence ID" value="VDM51362.1"/>
    <property type="molecule type" value="Genomic_DNA"/>
</dbReference>
<evidence type="ECO:0000256" key="1">
    <source>
        <dbReference type="SAM" id="MobiDB-lite"/>
    </source>
</evidence>
<evidence type="ECO:0000259" key="2">
    <source>
        <dbReference type="Pfam" id="PF23321"/>
    </source>
</evidence>
<organism evidence="4 5">
    <name type="scientific">Toxocara canis</name>
    <name type="common">Canine roundworm</name>
    <dbReference type="NCBI Taxonomy" id="6265"/>
    <lineage>
        <taxon>Eukaryota</taxon>
        <taxon>Metazoa</taxon>
        <taxon>Ecdysozoa</taxon>
        <taxon>Nematoda</taxon>
        <taxon>Chromadorea</taxon>
        <taxon>Rhabditida</taxon>
        <taxon>Spirurina</taxon>
        <taxon>Ascaridomorpha</taxon>
        <taxon>Ascaridoidea</taxon>
        <taxon>Toxocaridae</taxon>
        <taxon>Toxocara</taxon>
    </lineage>
</organism>
<evidence type="ECO:0000313" key="4">
    <source>
        <dbReference type="Proteomes" id="UP000050794"/>
    </source>
</evidence>
<dbReference type="AlphaFoldDB" id="A0A183VH21"/>
<proteinExistence type="predicted"/>
<feature type="compositionally biased region" description="Basic and acidic residues" evidence="1">
    <location>
        <begin position="100"/>
        <end position="110"/>
    </location>
</feature>
<feature type="region of interest" description="Disordered" evidence="1">
    <location>
        <begin position="89"/>
        <end position="124"/>
    </location>
</feature>
<dbReference type="WBParaSite" id="TCNE_0002004501-mRNA-1">
    <property type="protein sequence ID" value="TCNE_0002004501-mRNA-1"/>
    <property type="gene ID" value="TCNE_0002004501"/>
</dbReference>
<dbReference type="Pfam" id="PF23321">
    <property type="entry name" value="R1_ABCA1"/>
    <property type="match status" value="1"/>
</dbReference>
<dbReference type="InterPro" id="IPR056264">
    <property type="entry name" value="R2_ABCA1-4-like"/>
</dbReference>
<gene>
    <name evidence="3" type="ORF">TCNE_LOCUS20041</name>
</gene>
<protein>
    <recommendedName>
        <fullName evidence="2">ABCA1-4-like C-terminal R2 regulatory domain-containing protein</fullName>
    </recommendedName>
</protein>
<reference evidence="5" key="1">
    <citation type="submission" date="2016-06" db="UniProtKB">
        <authorList>
            <consortium name="WormBaseParasite"/>
        </authorList>
    </citation>
    <scope>IDENTIFICATION</scope>
</reference>
<feature type="compositionally biased region" description="Polar residues" evidence="1">
    <location>
        <begin position="111"/>
        <end position="124"/>
    </location>
</feature>
<accession>A0A183VH21</accession>
<evidence type="ECO:0000313" key="5">
    <source>
        <dbReference type="WBParaSite" id="TCNE_0002004501-mRNA-1"/>
    </source>
</evidence>
<evidence type="ECO:0000313" key="3">
    <source>
        <dbReference type="EMBL" id="VDM51362.1"/>
    </source>
</evidence>